<dbReference type="InParanoid" id="F4RB22"/>
<dbReference type="EMBL" id="GL883095">
    <property type="protein sequence ID" value="EGG10103.1"/>
    <property type="molecule type" value="Genomic_DNA"/>
</dbReference>
<evidence type="ECO:0000313" key="3">
    <source>
        <dbReference type="Proteomes" id="UP000001072"/>
    </source>
</evidence>
<dbReference type="GeneID" id="18926792"/>
<evidence type="ECO:0000256" key="1">
    <source>
        <dbReference type="SAM" id="SignalP"/>
    </source>
</evidence>
<organism evidence="3">
    <name type="scientific">Melampsora larici-populina (strain 98AG31 / pathotype 3-4-7)</name>
    <name type="common">Poplar leaf rust fungus</name>
    <dbReference type="NCBI Taxonomy" id="747676"/>
    <lineage>
        <taxon>Eukaryota</taxon>
        <taxon>Fungi</taxon>
        <taxon>Dikarya</taxon>
        <taxon>Basidiomycota</taxon>
        <taxon>Pucciniomycotina</taxon>
        <taxon>Pucciniomycetes</taxon>
        <taxon>Pucciniales</taxon>
        <taxon>Melampsoraceae</taxon>
        <taxon>Melampsora</taxon>
    </lineage>
</organism>
<reference evidence="3" key="1">
    <citation type="journal article" date="2011" name="Proc. Natl. Acad. Sci. U.S.A.">
        <title>Obligate biotrophy features unraveled by the genomic analysis of rust fungi.</title>
        <authorList>
            <person name="Duplessis S."/>
            <person name="Cuomo C.A."/>
            <person name="Lin Y.-C."/>
            <person name="Aerts A."/>
            <person name="Tisserant E."/>
            <person name="Veneault-Fourrey C."/>
            <person name="Joly D.L."/>
            <person name="Hacquard S."/>
            <person name="Amselem J."/>
            <person name="Cantarel B.L."/>
            <person name="Chiu R."/>
            <person name="Coutinho P.M."/>
            <person name="Feau N."/>
            <person name="Field M."/>
            <person name="Frey P."/>
            <person name="Gelhaye E."/>
            <person name="Goldberg J."/>
            <person name="Grabherr M.G."/>
            <person name="Kodira C.D."/>
            <person name="Kohler A."/>
            <person name="Kuees U."/>
            <person name="Lindquist E.A."/>
            <person name="Lucas S.M."/>
            <person name="Mago R."/>
            <person name="Mauceli E."/>
            <person name="Morin E."/>
            <person name="Murat C."/>
            <person name="Pangilinan J.L."/>
            <person name="Park R."/>
            <person name="Pearson M."/>
            <person name="Quesneville H."/>
            <person name="Rouhier N."/>
            <person name="Sakthikumar S."/>
            <person name="Salamov A.A."/>
            <person name="Schmutz J."/>
            <person name="Selles B."/>
            <person name="Shapiro H."/>
            <person name="Tanguay P."/>
            <person name="Tuskan G.A."/>
            <person name="Henrissat B."/>
            <person name="Van de Peer Y."/>
            <person name="Rouze P."/>
            <person name="Ellis J.G."/>
            <person name="Dodds P.N."/>
            <person name="Schein J.E."/>
            <person name="Zhong S."/>
            <person name="Hamelin R.C."/>
            <person name="Grigoriev I.V."/>
            <person name="Szabo L.J."/>
            <person name="Martin F."/>
        </authorList>
    </citation>
    <scope>NUCLEOTIDE SEQUENCE [LARGE SCALE GENOMIC DNA]</scope>
    <source>
        <strain evidence="3">98AG31 / pathotype 3-4-7</strain>
    </source>
</reference>
<evidence type="ECO:0000313" key="2">
    <source>
        <dbReference type="EMBL" id="EGG10103.1"/>
    </source>
</evidence>
<dbReference type="VEuPathDB" id="FungiDB:MELLADRAFT_124505"/>
<feature type="chain" id="PRO_5003320702" evidence="1">
    <location>
        <begin position="21"/>
        <end position="68"/>
    </location>
</feature>
<keyword evidence="3" id="KW-1185">Reference proteome</keyword>
<accession>F4RB22</accession>
<gene>
    <name evidence="2" type="ORF">MELLADRAFT_124505</name>
</gene>
<proteinExistence type="predicted"/>
<dbReference type="RefSeq" id="XP_007406404.1">
    <property type="nucleotide sequence ID" value="XM_007406342.1"/>
</dbReference>
<dbReference type="AlphaFoldDB" id="F4RB22"/>
<feature type="signal peptide" evidence="1">
    <location>
        <begin position="1"/>
        <end position="20"/>
    </location>
</feature>
<name>F4RB22_MELLP</name>
<dbReference type="HOGENOM" id="CLU_198490_1_0_1"/>
<sequence>MKLSIGTAILMAFISNQAFGLMTHSVKSKRAMRPADKALVKSIDIAEEFRCPTCRGKDKCSCDRPKST</sequence>
<dbReference type="Proteomes" id="UP000001072">
    <property type="component" value="Unassembled WGS sequence"/>
</dbReference>
<keyword evidence="1" id="KW-0732">Signal</keyword>
<dbReference type="KEGG" id="mlr:MELLADRAFT_124505"/>
<protein>
    <submittedName>
        <fullName evidence="2">Secreted protein</fullName>
    </submittedName>
</protein>